<accession>A0ABR3NQ20</accession>
<comment type="caution">
    <text evidence="2">The sequence shown here is derived from an EMBL/GenBank/DDBJ whole genome shotgun (WGS) entry which is preliminary data.</text>
</comment>
<feature type="compositionally biased region" description="Basic and acidic residues" evidence="1">
    <location>
        <begin position="93"/>
        <end position="111"/>
    </location>
</feature>
<dbReference type="Proteomes" id="UP001558613">
    <property type="component" value="Unassembled WGS sequence"/>
</dbReference>
<dbReference type="EMBL" id="JAYMGO010000003">
    <property type="protein sequence ID" value="KAL1279137.1"/>
    <property type="molecule type" value="Genomic_DNA"/>
</dbReference>
<evidence type="ECO:0000313" key="2">
    <source>
        <dbReference type="EMBL" id="KAL1279137.1"/>
    </source>
</evidence>
<gene>
    <name evidence="2" type="ORF">QQF64_025810</name>
</gene>
<name>A0ABR3NQ20_9TELE</name>
<reference evidence="2 3" key="1">
    <citation type="submission" date="2023-09" db="EMBL/GenBank/DDBJ databases">
        <authorList>
            <person name="Wang M."/>
        </authorList>
    </citation>
    <scope>NUCLEOTIDE SEQUENCE [LARGE SCALE GENOMIC DNA]</scope>
    <source>
        <strain evidence="2">GT-2023</strain>
        <tissue evidence="2">Liver</tissue>
    </source>
</reference>
<feature type="region of interest" description="Disordered" evidence="1">
    <location>
        <begin position="91"/>
        <end position="111"/>
    </location>
</feature>
<keyword evidence="3" id="KW-1185">Reference proteome</keyword>
<evidence type="ECO:0000313" key="3">
    <source>
        <dbReference type="Proteomes" id="UP001558613"/>
    </source>
</evidence>
<sequence>MSGHRLTEELFTDLLELRKPHFPLCQGSTALSVFGFICQDHLKKVHLCHMHQVSLWCPPSPPPSGMFDYASINVKFGSGAFGKLADTRHRHGLEKAPRVGGGKKEKEKTAG</sequence>
<organism evidence="2 3">
    <name type="scientific">Cirrhinus molitorella</name>
    <name type="common">mud carp</name>
    <dbReference type="NCBI Taxonomy" id="172907"/>
    <lineage>
        <taxon>Eukaryota</taxon>
        <taxon>Metazoa</taxon>
        <taxon>Chordata</taxon>
        <taxon>Craniata</taxon>
        <taxon>Vertebrata</taxon>
        <taxon>Euteleostomi</taxon>
        <taxon>Actinopterygii</taxon>
        <taxon>Neopterygii</taxon>
        <taxon>Teleostei</taxon>
        <taxon>Ostariophysi</taxon>
        <taxon>Cypriniformes</taxon>
        <taxon>Cyprinidae</taxon>
        <taxon>Labeoninae</taxon>
        <taxon>Labeonini</taxon>
        <taxon>Cirrhinus</taxon>
    </lineage>
</organism>
<evidence type="ECO:0000256" key="1">
    <source>
        <dbReference type="SAM" id="MobiDB-lite"/>
    </source>
</evidence>
<protein>
    <submittedName>
        <fullName evidence="2">Uncharacterized protein</fullName>
    </submittedName>
</protein>
<proteinExistence type="predicted"/>